<protein>
    <recommendedName>
        <fullName evidence="2">DUF64370 domain-containing protein</fullName>
    </recommendedName>
</protein>
<dbReference type="OrthoDB" id="7433174at2"/>
<comment type="caution">
    <text evidence="3">The sequence shown here is derived from an EMBL/GenBank/DDBJ whole genome shotgun (WGS) entry which is preliminary data.</text>
</comment>
<accession>A0A844YXS2</accession>
<feature type="domain" description="DUF64370" evidence="2">
    <location>
        <begin position="1"/>
        <end position="75"/>
    </location>
</feature>
<dbReference type="InterPro" id="IPR045496">
    <property type="entry name" value="DUF6437"/>
</dbReference>
<evidence type="ECO:0000259" key="2">
    <source>
        <dbReference type="Pfam" id="PF20031"/>
    </source>
</evidence>
<keyword evidence="1" id="KW-0175">Coiled coil</keyword>
<reference evidence="3 4" key="1">
    <citation type="submission" date="2019-12" db="EMBL/GenBank/DDBJ databases">
        <title>Genomic-based taxomic classification of the family Erythrobacteraceae.</title>
        <authorList>
            <person name="Xu L."/>
        </authorList>
    </citation>
    <scope>NUCLEOTIDE SEQUENCE [LARGE SCALE GENOMIC DNA]</scope>
    <source>
        <strain evidence="3 4">M0322</strain>
    </source>
</reference>
<dbReference type="RefSeq" id="WP_160771778.1">
    <property type="nucleotide sequence ID" value="NZ_WTYV01000003.1"/>
</dbReference>
<proteinExistence type="predicted"/>
<dbReference type="EMBL" id="WTYV01000003">
    <property type="protein sequence ID" value="MXO71826.1"/>
    <property type="molecule type" value="Genomic_DNA"/>
</dbReference>
<gene>
    <name evidence="3" type="ORF">GRI99_09265</name>
</gene>
<evidence type="ECO:0000313" key="4">
    <source>
        <dbReference type="Proteomes" id="UP000466966"/>
    </source>
</evidence>
<dbReference type="AlphaFoldDB" id="A0A844YXS2"/>
<evidence type="ECO:0000313" key="3">
    <source>
        <dbReference type="EMBL" id="MXO71826.1"/>
    </source>
</evidence>
<feature type="coiled-coil region" evidence="1">
    <location>
        <begin position="1"/>
        <end position="35"/>
    </location>
</feature>
<dbReference type="Pfam" id="PF20031">
    <property type="entry name" value="DUF6437"/>
    <property type="match status" value="1"/>
</dbReference>
<evidence type="ECO:0000256" key="1">
    <source>
        <dbReference type="SAM" id="Coils"/>
    </source>
</evidence>
<organism evidence="3 4">
    <name type="scientific">Alteraurantiacibacter buctensis</name>
    <dbReference type="NCBI Taxonomy" id="1503981"/>
    <lineage>
        <taxon>Bacteria</taxon>
        <taxon>Pseudomonadati</taxon>
        <taxon>Pseudomonadota</taxon>
        <taxon>Alphaproteobacteria</taxon>
        <taxon>Sphingomonadales</taxon>
        <taxon>Erythrobacteraceae</taxon>
        <taxon>Alteraurantiacibacter</taxon>
    </lineage>
</organism>
<name>A0A844YXS2_9SPHN</name>
<sequence length="78" mass="8843">MARSKVNARDALRRLQEQREQLAVEEARLRESVAAELGAIMLECGAETLEPAALKRLMLRVRELGIEETMKRISPSPR</sequence>
<keyword evidence="4" id="KW-1185">Reference proteome</keyword>
<dbReference type="Proteomes" id="UP000466966">
    <property type="component" value="Unassembled WGS sequence"/>
</dbReference>